<feature type="transmembrane region" description="Helical" evidence="7">
    <location>
        <begin position="388"/>
        <end position="412"/>
    </location>
</feature>
<sequence>MVESTVSKPELEAKAVGSPDPAAISKAEAQPVTPPPYSGFSPARRTFILAVTTIAGFFGPLAGGIYLPALPTLKDEFNVSGTAINASVSVFMAMFAVGPIFWSTFSDWKGRRPLYIISLAIYIVANILLAAVPANFGALIFLRIVQSFGSSAVVSMGAGTVADVTEVKRRAAAMSIFLLGPQCGPIFGPVLGGLFAGLTNWRWIFGFLAISGFVLWIIIILMLPETLRARVGNGSVFAGKSWFLTPPALFATPVPESQRGPAPPKPSLIGFWRMFCYPPIGIVSFNTAMLYSTYFAISVHLPTALEERYHWSTTAVGFGFLAVGIAMIVGSIIGGHFSDWRRKRAVAASESGTVDPENRLVDQIWGVLVCVAGCLMYGWFIHFKIHPAAVLVATFLNGFGMSWVFVATTAFLTECVKQQAAGAFALGNLLRNPAAAIAAVIITPLVEKMGVGWCFTGLAIVDLILVGNAVILLRIKCPGWRKERATRMAAVAAAAKTK</sequence>
<dbReference type="FunFam" id="1.20.1250.20:FF:000172">
    <property type="entry name" value="MFS multidrug resistance transporter"/>
    <property type="match status" value="1"/>
</dbReference>
<evidence type="ECO:0000256" key="4">
    <source>
        <dbReference type="ARBA" id="ARBA00022989"/>
    </source>
</evidence>
<protein>
    <submittedName>
        <fullName evidence="9">Bicyclomycin resistance protein</fullName>
    </submittedName>
</protein>
<organism evidence="9 10">
    <name type="scientific">Amylocarpus encephaloides</name>
    <dbReference type="NCBI Taxonomy" id="45428"/>
    <lineage>
        <taxon>Eukaryota</taxon>
        <taxon>Fungi</taxon>
        <taxon>Dikarya</taxon>
        <taxon>Ascomycota</taxon>
        <taxon>Pezizomycotina</taxon>
        <taxon>Leotiomycetes</taxon>
        <taxon>Helotiales</taxon>
        <taxon>Helotiales incertae sedis</taxon>
        <taxon>Amylocarpus</taxon>
    </lineage>
</organism>
<dbReference type="SUPFAM" id="SSF103473">
    <property type="entry name" value="MFS general substrate transporter"/>
    <property type="match status" value="1"/>
</dbReference>
<comment type="subcellular location">
    <subcellularLocation>
        <location evidence="1">Membrane</location>
        <topology evidence="1">Multi-pass membrane protein</topology>
    </subcellularLocation>
</comment>
<dbReference type="InterPro" id="IPR011701">
    <property type="entry name" value="MFS"/>
</dbReference>
<keyword evidence="2" id="KW-0813">Transport</keyword>
<evidence type="ECO:0000313" key="10">
    <source>
        <dbReference type="Proteomes" id="UP000824998"/>
    </source>
</evidence>
<feature type="transmembrane region" description="Helical" evidence="7">
    <location>
        <begin position="140"/>
        <end position="164"/>
    </location>
</feature>
<feature type="transmembrane region" description="Helical" evidence="7">
    <location>
        <begin position="424"/>
        <end position="444"/>
    </location>
</feature>
<dbReference type="PROSITE" id="PS50850">
    <property type="entry name" value="MFS"/>
    <property type="match status" value="1"/>
</dbReference>
<dbReference type="Pfam" id="PF07690">
    <property type="entry name" value="MFS_1"/>
    <property type="match status" value="1"/>
</dbReference>
<dbReference type="EMBL" id="MU251495">
    <property type="protein sequence ID" value="KAG9233569.1"/>
    <property type="molecule type" value="Genomic_DNA"/>
</dbReference>
<feature type="transmembrane region" description="Helical" evidence="7">
    <location>
        <begin position="114"/>
        <end position="134"/>
    </location>
</feature>
<reference evidence="9" key="1">
    <citation type="journal article" date="2021" name="IMA Fungus">
        <title>Genomic characterization of three marine fungi, including Emericellopsis atlantica sp. nov. with signatures of a generalist lifestyle and marine biomass degradation.</title>
        <authorList>
            <person name="Hagestad O.C."/>
            <person name="Hou L."/>
            <person name="Andersen J.H."/>
            <person name="Hansen E.H."/>
            <person name="Altermark B."/>
            <person name="Li C."/>
            <person name="Kuhnert E."/>
            <person name="Cox R.J."/>
            <person name="Crous P.W."/>
            <person name="Spatafora J.W."/>
            <person name="Lail K."/>
            <person name="Amirebrahimi M."/>
            <person name="Lipzen A."/>
            <person name="Pangilinan J."/>
            <person name="Andreopoulos W."/>
            <person name="Hayes R.D."/>
            <person name="Ng V."/>
            <person name="Grigoriev I.V."/>
            <person name="Jackson S.A."/>
            <person name="Sutton T.D.S."/>
            <person name="Dobson A.D.W."/>
            <person name="Rama T."/>
        </authorList>
    </citation>
    <scope>NUCLEOTIDE SEQUENCE</scope>
    <source>
        <strain evidence="9">TRa018bII</strain>
    </source>
</reference>
<dbReference type="Gene3D" id="1.20.1720.10">
    <property type="entry name" value="Multidrug resistance protein D"/>
    <property type="match status" value="1"/>
</dbReference>
<feature type="transmembrane region" description="Helical" evidence="7">
    <location>
        <begin position="309"/>
        <end position="334"/>
    </location>
</feature>
<comment type="caution">
    <text evidence="9">The sequence shown here is derived from an EMBL/GenBank/DDBJ whole genome shotgun (WGS) entry which is preliminary data.</text>
</comment>
<feature type="transmembrane region" description="Helical" evidence="7">
    <location>
        <begin position="275"/>
        <end position="297"/>
    </location>
</feature>
<proteinExistence type="predicted"/>
<feature type="transmembrane region" description="Helical" evidence="7">
    <location>
        <begin position="79"/>
        <end position="102"/>
    </location>
</feature>
<dbReference type="PANTHER" id="PTHR23502">
    <property type="entry name" value="MAJOR FACILITATOR SUPERFAMILY"/>
    <property type="match status" value="1"/>
</dbReference>
<feature type="region of interest" description="Disordered" evidence="6">
    <location>
        <begin position="1"/>
        <end position="22"/>
    </location>
</feature>
<feature type="transmembrane region" description="Helical" evidence="7">
    <location>
        <begin position="450"/>
        <end position="473"/>
    </location>
</feature>
<dbReference type="GO" id="GO:0005886">
    <property type="term" value="C:plasma membrane"/>
    <property type="evidence" value="ECO:0007669"/>
    <property type="project" value="TreeGrafter"/>
</dbReference>
<evidence type="ECO:0000259" key="8">
    <source>
        <dbReference type="PROSITE" id="PS50850"/>
    </source>
</evidence>
<dbReference type="InterPro" id="IPR020846">
    <property type="entry name" value="MFS_dom"/>
</dbReference>
<evidence type="ECO:0000256" key="5">
    <source>
        <dbReference type="ARBA" id="ARBA00023136"/>
    </source>
</evidence>
<evidence type="ECO:0000256" key="2">
    <source>
        <dbReference type="ARBA" id="ARBA00022448"/>
    </source>
</evidence>
<dbReference type="OrthoDB" id="3936150at2759"/>
<evidence type="ECO:0000256" key="7">
    <source>
        <dbReference type="SAM" id="Phobius"/>
    </source>
</evidence>
<evidence type="ECO:0000313" key="9">
    <source>
        <dbReference type="EMBL" id="KAG9233569.1"/>
    </source>
</evidence>
<feature type="transmembrane region" description="Helical" evidence="7">
    <location>
        <begin position="364"/>
        <end position="382"/>
    </location>
</feature>
<dbReference type="GO" id="GO:0005275">
    <property type="term" value="F:amine transmembrane transporter activity"/>
    <property type="evidence" value="ECO:0007669"/>
    <property type="project" value="TreeGrafter"/>
</dbReference>
<dbReference type="InterPro" id="IPR036259">
    <property type="entry name" value="MFS_trans_sf"/>
</dbReference>
<keyword evidence="5 7" id="KW-0472">Membrane</keyword>
<dbReference type="Proteomes" id="UP000824998">
    <property type="component" value="Unassembled WGS sequence"/>
</dbReference>
<keyword evidence="3 7" id="KW-0812">Transmembrane</keyword>
<keyword evidence="4 7" id="KW-1133">Transmembrane helix</keyword>
<gene>
    <name evidence="9" type="ORF">BJ875DRAFT_378359</name>
</gene>
<dbReference type="AlphaFoldDB" id="A0A9P7YGY1"/>
<feature type="transmembrane region" description="Helical" evidence="7">
    <location>
        <begin position="47"/>
        <end position="67"/>
    </location>
</feature>
<evidence type="ECO:0000256" key="3">
    <source>
        <dbReference type="ARBA" id="ARBA00022692"/>
    </source>
</evidence>
<evidence type="ECO:0000256" key="6">
    <source>
        <dbReference type="SAM" id="MobiDB-lite"/>
    </source>
</evidence>
<dbReference type="Gene3D" id="1.20.1250.20">
    <property type="entry name" value="MFS general substrate transporter like domains"/>
    <property type="match status" value="1"/>
</dbReference>
<name>A0A9P7YGY1_9HELO</name>
<evidence type="ECO:0000256" key="1">
    <source>
        <dbReference type="ARBA" id="ARBA00004141"/>
    </source>
</evidence>
<feature type="transmembrane region" description="Helical" evidence="7">
    <location>
        <begin position="176"/>
        <end position="197"/>
    </location>
</feature>
<keyword evidence="10" id="KW-1185">Reference proteome</keyword>
<dbReference type="PANTHER" id="PTHR23502:SF21">
    <property type="entry name" value="DITYROSINE TRANSPORTER 1"/>
    <property type="match status" value="1"/>
</dbReference>
<accession>A0A9P7YGY1</accession>
<feature type="transmembrane region" description="Helical" evidence="7">
    <location>
        <begin position="203"/>
        <end position="223"/>
    </location>
</feature>
<feature type="domain" description="Major facilitator superfamily (MFS) profile" evidence="8">
    <location>
        <begin position="48"/>
        <end position="474"/>
    </location>
</feature>